<feature type="region of interest" description="Disordered" evidence="9">
    <location>
        <begin position="124"/>
        <end position="146"/>
    </location>
</feature>
<comment type="caution">
    <text evidence="11">The sequence shown here is derived from an EMBL/GenBank/DDBJ whole genome shotgun (WGS) entry which is preliminary data.</text>
</comment>
<dbReference type="SUPFAM" id="SSF57667">
    <property type="entry name" value="beta-beta-alpha zinc fingers"/>
    <property type="match status" value="2"/>
</dbReference>
<evidence type="ECO:0000256" key="8">
    <source>
        <dbReference type="PROSITE-ProRule" id="PRU00042"/>
    </source>
</evidence>
<keyword evidence="7" id="KW-0539">Nucleus</keyword>
<dbReference type="EMBL" id="CAVNYO010000118">
    <property type="protein sequence ID" value="CAK5267261.1"/>
    <property type="molecule type" value="Genomic_DNA"/>
</dbReference>
<feature type="domain" description="C2H2-type" evidence="10">
    <location>
        <begin position="30"/>
        <end position="59"/>
    </location>
</feature>
<keyword evidence="6" id="KW-0804">Transcription</keyword>
<feature type="domain" description="C2H2-type" evidence="10">
    <location>
        <begin position="65"/>
        <end position="95"/>
    </location>
</feature>
<evidence type="ECO:0000256" key="3">
    <source>
        <dbReference type="ARBA" id="ARBA00022771"/>
    </source>
</evidence>
<keyword evidence="2" id="KW-0479">Metal-binding</keyword>
<evidence type="ECO:0000259" key="10">
    <source>
        <dbReference type="PROSITE" id="PS50157"/>
    </source>
</evidence>
<evidence type="ECO:0000313" key="11">
    <source>
        <dbReference type="EMBL" id="CAK5267261.1"/>
    </source>
</evidence>
<reference evidence="11" key="1">
    <citation type="submission" date="2023-11" db="EMBL/GenBank/DDBJ databases">
        <authorList>
            <person name="De Vega J J."/>
            <person name="De Vega J J."/>
        </authorList>
    </citation>
    <scope>NUCLEOTIDE SEQUENCE</scope>
</reference>
<comment type="subcellular location">
    <subcellularLocation>
        <location evidence="1">Nucleus</location>
    </subcellularLocation>
</comment>
<protein>
    <recommendedName>
        <fullName evidence="10">C2H2-type domain-containing protein</fullName>
    </recommendedName>
</protein>
<dbReference type="SMART" id="SM00355">
    <property type="entry name" value="ZnF_C2H2"/>
    <property type="match status" value="3"/>
</dbReference>
<dbReference type="PROSITE" id="PS00028">
    <property type="entry name" value="ZINC_FINGER_C2H2_1"/>
    <property type="match status" value="1"/>
</dbReference>
<evidence type="ECO:0000256" key="7">
    <source>
        <dbReference type="ARBA" id="ARBA00023242"/>
    </source>
</evidence>
<dbReference type="PROSITE" id="PS50157">
    <property type="entry name" value="ZINC_FINGER_C2H2_2"/>
    <property type="match status" value="2"/>
</dbReference>
<proteinExistence type="predicted"/>
<dbReference type="Gene3D" id="3.30.160.60">
    <property type="entry name" value="Classic Zinc Finger"/>
    <property type="match status" value="2"/>
</dbReference>
<keyword evidence="12" id="KW-1185">Reference proteome</keyword>
<dbReference type="InterPro" id="IPR051061">
    <property type="entry name" value="Zinc_finger_trans_reg"/>
</dbReference>
<evidence type="ECO:0000256" key="6">
    <source>
        <dbReference type="ARBA" id="ARBA00023163"/>
    </source>
</evidence>
<dbReference type="Proteomes" id="UP001295794">
    <property type="component" value="Unassembled WGS sequence"/>
</dbReference>
<sequence length="290" mass="31306">MARSSKATAPSLISKVSKKHPACHSPPFAHACPEPGCGKSWARAYDLKRHLLTHLPREEKESVMLHCLVKDCEFRTLQQGNLNIHMNVVHTRKRPHHCPVVGCEFSTSDPAIINRHQKKHIARGELKEAHAPVARPKKVSAAATVRYSDDDASSTASSSAAPSPTLSFLNAVSSPSGSGSGSRRSSLSLSLSPYSAYPPSSLIPSLGHSVLDVDPSHVRVPWDSPAYGRPEHECSPASVAFTSPRTHPPVLGGYESVHAPWVLDPHLLLTPPPAFDSSDYVLFDDPLALL</sequence>
<dbReference type="GO" id="GO:0008270">
    <property type="term" value="F:zinc ion binding"/>
    <property type="evidence" value="ECO:0007669"/>
    <property type="project" value="UniProtKB-KW"/>
</dbReference>
<dbReference type="InterPro" id="IPR013087">
    <property type="entry name" value="Znf_C2H2_type"/>
</dbReference>
<gene>
    <name evidence="11" type="ORF">MYCIT1_LOCUS9623</name>
</gene>
<evidence type="ECO:0000256" key="5">
    <source>
        <dbReference type="ARBA" id="ARBA00023015"/>
    </source>
</evidence>
<evidence type="ECO:0000313" key="12">
    <source>
        <dbReference type="Proteomes" id="UP001295794"/>
    </source>
</evidence>
<evidence type="ECO:0000256" key="1">
    <source>
        <dbReference type="ARBA" id="ARBA00004123"/>
    </source>
</evidence>
<dbReference type="AlphaFoldDB" id="A0AAD2H119"/>
<organism evidence="11 12">
    <name type="scientific">Mycena citricolor</name>
    <dbReference type="NCBI Taxonomy" id="2018698"/>
    <lineage>
        <taxon>Eukaryota</taxon>
        <taxon>Fungi</taxon>
        <taxon>Dikarya</taxon>
        <taxon>Basidiomycota</taxon>
        <taxon>Agaricomycotina</taxon>
        <taxon>Agaricomycetes</taxon>
        <taxon>Agaricomycetidae</taxon>
        <taxon>Agaricales</taxon>
        <taxon>Marasmiineae</taxon>
        <taxon>Mycenaceae</taxon>
        <taxon>Mycena</taxon>
    </lineage>
</organism>
<dbReference type="GO" id="GO:0005634">
    <property type="term" value="C:nucleus"/>
    <property type="evidence" value="ECO:0007669"/>
    <property type="project" value="UniProtKB-SubCell"/>
</dbReference>
<dbReference type="GO" id="GO:0006357">
    <property type="term" value="P:regulation of transcription by RNA polymerase II"/>
    <property type="evidence" value="ECO:0007669"/>
    <property type="project" value="TreeGrafter"/>
</dbReference>
<dbReference type="PANTHER" id="PTHR46179:SF13">
    <property type="entry name" value="C2H2-TYPE DOMAIN-CONTAINING PROTEIN"/>
    <property type="match status" value="1"/>
</dbReference>
<evidence type="ECO:0000256" key="9">
    <source>
        <dbReference type="SAM" id="MobiDB-lite"/>
    </source>
</evidence>
<dbReference type="PANTHER" id="PTHR46179">
    <property type="entry name" value="ZINC FINGER PROTEIN"/>
    <property type="match status" value="1"/>
</dbReference>
<keyword evidence="3 8" id="KW-0863">Zinc-finger</keyword>
<name>A0AAD2H119_9AGAR</name>
<evidence type="ECO:0000256" key="4">
    <source>
        <dbReference type="ARBA" id="ARBA00022833"/>
    </source>
</evidence>
<evidence type="ECO:0000256" key="2">
    <source>
        <dbReference type="ARBA" id="ARBA00022723"/>
    </source>
</evidence>
<keyword evidence="5" id="KW-0805">Transcription regulation</keyword>
<accession>A0AAD2H119</accession>
<keyword evidence="4" id="KW-0862">Zinc</keyword>
<dbReference type="InterPro" id="IPR036236">
    <property type="entry name" value="Znf_C2H2_sf"/>
</dbReference>